<reference evidence="4" key="1">
    <citation type="submission" date="2016-10" db="EMBL/GenBank/DDBJ databases">
        <authorList>
            <person name="Varghese N."/>
            <person name="Submissions S."/>
        </authorList>
    </citation>
    <scope>NUCLEOTIDE SEQUENCE [LARGE SCALE GENOMIC DNA]</scope>
    <source>
        <strain evidence="4">DSM 217</strain>
    </source>
</reference>
<dbReference type="Pfam" id="PF04966">
    <property type="entry name" value="OprB"/>
    <property type="match status" value="1"/>
</dbReference>
<dbReference type="GO" id="GO:0008643">
    <property type="term" value="P:carbohydrate transport"/>
    <property type="evidence" value="ECO:0007669"/>
    <property type="project" value="InterPro"/>
</dbReference>
<sequence>MKTTNTTLGLAALTVAMIAANAAMAEDVNVGDEVPLPPSSSSDASGGWLNGDYLTGDWGGKRTELAAKGFDFFAYYNAIVASNVGGGIQQGTALAGDLYMGMTVDLGKAAGLNGWTFNLSGIDRAGASIDEDVGSIYSVMQLVGGQTYFLYNVSLEKSWADGQYALKFGRITATDDFAGSPLYGYYLSNSFNGQIRAVLLDGVMTSYPFAVWGTRFQYAPTDDFRAKIGVYQLTEKMWDPDLHGTDFTFRSSDGVSIMAQLEWDWRWGSKPGHFGLGLNNVYFDMPDFDSGTTTDTFIRYYAQLDQQITQERVGSDQGLYLFGTLAYTNQQQPALVPFQTSFGAQYVGPFAGRNQDRLIFGTTFGKLSDDYAAEQVSLGNGDPDYEWVLELGYRIQLTKFAYIQPDIQYIVQPGGTGEIPDATVIGMQFGVSL</sequence>
<dbReference type="OrthoDB" id="545475at2"/>
<dbReference type="GO" id="GO:0016020">
    <property type="term" value="C:membrane"/>
    <property type="evidence" value="ECO:0007669"/>
    <property type="project" value="InterPro"/>
</dbReference>
<dbReference type="PANTHER" id="PTHR37944:SF1">
    <property type="entry name" value="PORIN B"/>
    <property type="match status" value="1"/>
</dbReference>
<dbReference type="PANTHER" id="PTHR37944">
    <property type="entry name" value="PORIN B"/>
    <property type="match status" value="1"/>
</dbReference>
<dbReference type="STRING" id="1058.SAMN05421783_14013"/>
<dbReference type="Proteomes" id="UP000198816">
    <property type="component" value="Unassembled WGS sequence"/>
</dbReference>
<evidence type="ECO:0000313" key="3">
    <source>
        <dbReference type="EMBL" id="SDX59593.1"/>
    </source>
</evidence>
<keyword evidence="4" id="KW-1185">Reference proteome</keyword>
<dbReference type="InterPro" id="IPR052932">
    <property type="entry name" value="OprB_Porin"/>
</dbReference>
<feature type="signal peptide" evidence="2">
    <location>
        <begin position="1"/>
        <end position="25"/>
    </location>
</feature>
<feature type="chain" id="PRO_5011328083" evidence="2">
    <location>
        <begin position="26"/>
        <end position="433"/>
    </location>
</feature>
<evidence type="ECO:0000256" key="1">
    <source>
        <dbReference type="ARBA" id="ARBA00008769"/>
    </source>
</evidence>
<keyword evidence="2" id="KW-0732">Signal</keyword>
<dbReference type="AlphaFoldDB" id="A0A1H3CZE1"/>
<dbReference type="InterPro" id="IPR038673">
    <property type="entry name" value="OprB_sf"/>
</dbReference>
<accession>A0A1H3CZE1</accession>
<dbReference type="EMBL" id="FNNZ01000040">
    <property type="protein sequence ID" value="SDX59593.1"/>
    <property type="molecule type" value="Genomic_DNA"/>
</dbReference>
<dbReference type="InterPro" id="IPR007049">
    <property type="entry name" value="Carb-sel_porin_OprB"/>
</dbReference>
<comment type="similarity">
    <text evidence="1 2">Belongs to the OprB family.</text>
</comment>
<evidence type="ECO:0000313" key="4">
    <source>
        <dbReference type="Proteomes" id="UP000198816"/>
    </source>
</evidence>
<dbReference type="GO" id="GO:0015288">
    <property type="term" value="F:porin activity"/>
    <property type="evidence" value="ECO:0007669"/>
    <property type="project" value="InterPro"/>
</dbReference>
<proteinExistence type="inferred from homology"/>
<protein>
    <submittedName>
        <fullName evidence="3">Porin, OprB family</fullName>
    </submittedName>
</protein>
<evidence type="ECO:0000256" key="2">
    <source>
        <dbReference type="RuleBase" id="RU363072"/>
    </source>
</evidence>
<dbReference type="RefSeq" id="WP_093038134.1">
    <property type="nucleotide sequence ID" value="NZ_FNNZ01000040.1"/>
</dbReference>
<organism evidence="3 4">
    <name type="scientific">Thiocapsa roseopersicina</name>
    <dbReference type="NCBI Taxonomy" id="1058"/>
    <lineage>
        <taxon>Bacteria</taxon>
        <taxon>Pseudomonadati</taxon>
        <taxon>Pseudomonadota</taxon>
        <taxon>Gammaproteobacteria</taxon>
        <taxon>Chromatiales</taxon>
        <taxon>Chromatiaceae</taxon>
        <taxon>Thiocapsa</taxon>
    </lineage>
</organism>
<dbReference type="Gene3D" id="2.40.160.180">
    <property type="entry name" value="Carbohydrate-selective porin OprB"/>
    <property type="match status" value="1"/>
</dbReference>
<gene>
    <name evidence="3" type="ORF">SAMN05421783_14013</name>
</gene>
<name>A0A1H3CZE1_THIRO</name>